<dbReference type="SUPFAM" id="SSF51556">
    <property type="entry name" value="Metallo-dependent hydrolases"/>
    <property type="match status" value="1"/>
</dbReference>
<gene>
    <name evidence="2" type="ORF">G5A66_10890</name>
    <name evidence="1" type="ORF">G5A75_10915</name>
</gene>
<reference evidence="2" key="2">
    <citation type="submission" date="2020-02" db="EMBL/GenBank/DDBJ databases">
        <authorList>
            <person name="Littmann E."/>
            <person name="Sorbara M."/>
        </authorList>
    </citation>
    <scope>NUCLEOTIDE SEQUENCE</scope>
    <source>
        <strain evidence="2">MSK.17.11</strain>
        <strain evidence="1">MSK.17.38</strain>
    </source>
</reference>
<dbReference type="Gene3D" id="3.20.20.140">
    <property type="entry name" value="Metal-dependent hydrolases"/>
    <property type="match status" value="1"/>
</dbReference>
<dbReference type="EMBL" id="JAAITX010000008">
    <property type="protein sequence ID" value="NVH59134.1"/>
    <property type="molecule type" value="Genomic_DNA"/>
</dbReference>
<sequence length="324" mass="36879">MNFDAHCDIWTDVTHHYLNQEHDIFRKYHYERLKKGQIEGGIFVIWNDPPFDADPLKRTHQMMAAITQEEPECADILKVSRSYEDMMKAKEEGKMYAFIGLEGLKSIGEDVDMIDEFYKFGARHASLTWNEENPLATGALGTPERGLTDLGKRAVHKLEDLGMILDVSHLNDTSFWDLLSTAHGPVVATHSNSRALCNQRRNLMDDQLKELARTGGIAGLNSFNEFVHAEEDKQTVENLVKHLVHMVEVMGIDHVGFGFDFSEFLCGDTLSSFSSQANPYTIGLEDASHVPNVIAEMKRVGFHEDEIEKIAYKNWHRIIKEVIK</sequence>
<dbReference type="Proteomes" id="UP000701680">
    <property type="component" value="Unassembled WGS sequence"/>
</dbReference>
<evidence type="ECO:0000313" key="3">
    <source>
        <dbReference type="Proteomes" id="UP000528555"/>
    </source>
</evidence>
<dbReference type="EMBL" id="JAAIUO010000008">
    <property type="protein sequence ID" value="NSK15361.1"/>
    <property type="molecule type" value="Genomic_DNA"/>
</dbReference>
<evidence type="ECO:0000313" key="1">
    <source>
        <dbReference type="EMBL" id="NSK15361.1"/>
    </source>
</evidence>
<dbReference type="InterPro" id="IPR032466">
    <property type="entry name" value="Metal_Hydrolase"/>
</dbReference>
<dbReference type="PANTHER" id="PTHR10443:SF12">
    <property type="entry name" value="DIPEPTIDASE"/>
    <property type="match status" value="1"/>
</dbReference>
<accession>A0A850HL62</accession>
<organism evidence="2 3">
    <name type="scientific">Dorea phocaeensis</name>
    <dbReference type="NCBI Taxonomy" id="2040291"/>
    <lineage>
        <taxon>Bacteria</taxon>
        <taxon>Bacillati</taxon>
        <taxon>Bacillota</taxon>
        <taxon>Clostridia</taxon>
        <taxon>Lachnospirales</taxon>
        <taxon>Lachnospiraceae</taxon>
        <taxon>Dorea</taxon>
    </lineage>
</organism>
<protein>
    <submittedName>
        <fullName evidence="2">Membrane dipeptidase</fullName>
    </submittedName>
</protein>
<keyword evidence="3" id="KW-1185">Reference proteome</keyword>
<reference evidence="3 4" key="1">
    <citation type="journal article" date="2020" name="Cell Host Microbe">
        <title>Functional and Genomic Variation between Human-Derived Isolates of Lachnospiraceae Reveals Inter- and Intra-Species Diversity.</title>
        <authorList>
            <person name="Sorbara M.T."/>
            <person name="Littmann E.R."/>
            <person name="Fontana E."/>
            <person name="Moody T.U."/>
            <person name="Kohout C.E."/>
            <person name="Gjonbalaj M."/>
            <person name="Eaton V."/>
            <person name="Seok R."/>
            <person name="Leiner I.M."/>
            <person name="Pamer E.G."/>
        </authorList>
    </citation>
    <scope>NUCLEOTIDE SEQUENCE [LARGE SCALE GENOMIC DNA]</scope>
    <source>
        <strain evidence="2 3">MSK.17.11</strain>
        <strain evidence="1 4">MSK.17.38</strain>
    </source>
</reference>
<proteinExistence type="predicted"/>
<dbReference type="PANTHER" id="PTHR10443">
    <property type="entry name" value="MICROSOMAL DIPEPTIDASE"/>
    <property type="match status" value="1"/>
</dbReference>
<evidence type="ECO:0000313" key="4">
    <source>
        <dbReference type="Proteomes" id="UP000701680"/>
    </source>
</evidence>
<dbReference type="PROSITE" id="PS51365">
    <property type="entry name" value="RENAL_DIPEPTIDASE_2"/>
    <property type="match status" value="1"/>
</dbReference>
<dbReference type="AlphaFoldDB" id="A0A850HL62"/>
<dbReference type="GO" id="GO:0006508">
    <property type="term" value="P:proteolysis"/>
    <property type="evidence" value="ECO:0007669"/>
    <property type="project" value="InterPro"/>
</dbReference>
<comment type="caution">
    <text evidence="2">The sequence shown here is derived from an EMBL/GenBank/DDBJ whole genome shotgun (WGS) entry which is preliminary data.</text>
</comment>
<dbReference type="Pfam" id="PF01244">
    <property type="entry name" value="Peptidase_M19"/>
    <property type="match status" value="1"/>
</dbReference>
<dbReference type="GO" id="GO:0070573">
    <property type="term" value="F:metallodipeptidase activity"/>
    <property type="evidence" value="ECO:0007669"/>
    <property type="project" value="InterPro"/>
</dbReference>
<dbReference type="OrthoDB" id="9804920at2"/>
<dbReference type="CDD" id="cd01301">
    <property type="entry name" value="rDP_like"/>
    <property type="match status" value="1"/>
</dbReference>
<dbReference type="InterPro" id="IPR008257">
    <property type="entry name" value="Pept_M19"/>
</dbReference>
<dbReference type="RefSeq" id="WP_101696091.1">
    <property type="nucleotide sequence ID" value="NZ_JAAITX010000008.1"/>
</dbReference>
<name>A0A850HL62_9FIRM</name>
<evidence type="ECO:0000313" key="2">
    <source>
        <dbReference type="EMBL" id="NVH59134.1"/>
    </source>
</evidence>
<dbReference type="Proteomes" id="UP000528555">
    <property type="component" value="Unassembled WGS sequence"/>
</dbReference>